<dbReference type="GO" id="GO:0050852">
    <property type="term" value="P:T cell receptor signaling pathway"/>
    <property type="evidence" value="ECO:0007669"/>
    <property type="project" value="TreeGrafter"/>
</dbReference>
<dbReference type="GO" id="GO:0009897">
    <property type="term" value="C:external side of plasma membrane"/>
    <property type="evidence" value="ECO:0007669"/>
    <property type="project" value="TreeGrafter"/>
</dbReference>
<dbReference type="PANTHER" id="PTHR24100:SF151">
    <property type="entry name" value="ICOS LIGAND"/>
    <property type="match status" value="1"/>
</dbReference>
<sequence length="239" mass="26868">VHVNILINTCFYLPEPKVIIVKEDSDVVLPCSLSTKENITSKQFDWKKVAQKDDCQKEVFYYNGGSNNNKNCFPGQVSHFPDELKHGNASIIIRNTKVSDSGVYTCDFPKLQPPQTFHIELVVVGAALKPSVTILTATANSALLQCEVHGNPKPKVELQDSDGNNLHAEVTQDSEREGSFYITLQTTVTKTDTYRCVATQEELKHQIYAETYVYIRGEIIPCDILIFKFFSALFICKLL</sequence>
<keyword evidence="2" id="KW-0472">Membrane</keyword>
<dbReference type="Ensembl" id="ENSSLUT00000053456.1">
    <property type="protein sequence ID" value="ENSSLUP00000051927.1"/>
    <property type="gene ID" value="ENSSLUG00000022575.1"/>
</dbReference>
<dbReference type="PROSITE" id="PS50835">
    <property type="entry name" value="IG_LIKE"/>
    <property type="match status" value="1"/>
</dbReference>
<comment type="subcellular location">
    <subcellularLocation>
        <location evidence="1">Membrane</location>
    </subcellularLocation>
</comment>
<protein>
    <recommendedName>
        <fullName evidence="4">Ig-like domain-containing protein</fullName>
    </recommendedName>
</protein>
<feature type="domain" description="Ig-like" evidence="4">
    <location>
        <begin position="14"/>
        <end position="106"/>
    </location>
</feature>
<accession>A0A8D0ACE1</accession>
<organism evidence="5 6">
    <name type="scientific">Sander lucioperca</name>
    <name type="common">Pike-perch</name>
    <name type="synonym">Perca lucioperca</name>
    <dbReference type="NCBI Taxonomy" id="283035"/>
    <lineage>
        <taxon>Eukaryota</taxon>
        <taxon>Metazoa</taxon>
        <taxon>Chordata</taxon>
        <taxon>Craniata</taxon>
        <taxon>Vertebrata</taxon>
        <taxon>Euteleostomi</taxon>
        <taxon>Actinopterygii</taxon>
        <taxon>Neopterygii</taxon>
        <taxon>Teleostei</taxon>
        <taxon>Neoteleostei</taxon>
        <taxon>Acanthomorphata</taxon>
        <taxon>Eupercaria</taxon>
        <taxon>Perciformes</taxon>
        <taxon>Percoidei</taxon>
        <taxon>Percidae</taxon>
        <taxon>Luciopercinae</taxon>
        <taxon>Sander</taxon>
    </lineage>
</organism>
<dbReference type="PANTHER" id="PTHR24100">
    <property type="entry name" value="BUTYROPHILIN"/>
    <property type="match status" value="1"/>
</dbReference>
<evidence type="ECO:0000259" key="4">
    <source>
        <dbReference type="PROSITE" id="PS50835"/>
    </source>
</evidence>
<dbReference type="InterPro" id="IPR013106">
    <property type="entry name" value="Ig_V-set"/>
</dbReference>
<dbReference type="SUPFAM" id="SSF48726">
    <property type="entry name" value="Immunoglobulin"/>
    <property type="match status" value="2"/>
</dbReference>
<proteinExistence type="predicted"/>
<dbReference type="Proteomes" id="UP000694568">
    <property type="component" value="Unplaced"/>
</dbReference>
<reference evidence="5" key="1">
    <citation type="submission" date="2025-08" db="UniProtKB">
        <authorList>
            <consortium name="Ensembl"/>
        </authorList>
    </citation>
    <scope>IDENTIFICATION</scope>
</reference>
<dbReference type="InterPro" id="IPR050504">
    <property type="entry name" value="IgSF_BTN/MOG"/>
</dbReference>
<evidence type="ECO:0000313" key="5">
    <source>
        <dbReference type="Ensembl" id="ENSSLUP00000051927.1"/>
    </source>
</evidence>
<evidence type="ECO:0000256" key="3">
    <source>
        <dbReference type="ARBA" id="ARBA00023319"/>
    </source>
</evidence>
<reference evidence="5" key="2">
    <citation type="submission" date="2025-09" db="UniProtKB">
        <authorList>
            <consortium name="Ensembl"/>
        </authorList>
    </citation>
    <scope>IDENTIFICATION</scope>
</reference>
<dbReference type="InterPro" id="IPR007110">
    <property type="entry name" value="Ig-like_dom"/>
</dbReference>
<dbReference type="SMART" id="SM00406">
    <property type="entry name" value="IGv"/>
    <property type="match status" value="1"/>
</dbReference>
<keyword evidence="6" id="KW-1185">Reference proteome</keyword>
<dbReference type="AlphaFoldDB" id="A0A8D0ACE1"/>
<dbReference type="InterPro" id="IPR013783">
    <property type="entry name" value="Ig-like_fold"/>
</dbReference>
<dbReference type="GO" id="GO:0005102">
    <property type="term" value="F:signaling receptor binding"/>
    <property type="evidence" value="ECO:0007669"/>
    <property type="project" value="TreeGrafter"/>
</dbReference>
<dbReference type="GO" id="GO:0001817">
    <property type="term" value="P:regulation of cytokine production"/>
    <property type="evidence" value="ECO:0007669"/>
    <property type="project" value="TreeGrafter"/>
</dbReference>
<dbReference type="SMART" id="SM00409">
    <property type="entry name" value="IG"/>
    <property type="match status" value="2"/>
</dbReference>
<name>A0A8D0ACE1_SANLU</name>
<dbReference type="CDD" id="cd00096">
    <property type="entry name" value="Ig"/>
    <property type="match status" value="1"/>
</dbReference>
<keyword evidence="3" id="KW-0393">Immunoglobulin domain</keyword>
<dbReference type="InterPro" id="IPR003599">
    <property type="entry name" value="Ig_sub"/>
</dbReference>
<dbReference type="InterPro" id="IPR036179">
    <property type="entry name" value="Ig-like_dom_sf"/>
</dbReference>
<dbReference type="Pfam" id="PF07686">
    <property type="entry name" value="V-set"/>
    <property type="match status" value="1"/>
</dbReference>
<dbReference type="Gene3D" id="2.60.40.10">
    <property type="entry name" value="Immunoglobulins"/>
    <property type="match status" value="2"/>
</dbReference>
<evidence type="ECO:0000256" key="2">
    <source>
        <dbReference type="ARBA" id="ARBA00023136"/>
    </source>
</evidence>
<dbReference type="GeneTree" id="ENSGT01010000228435"/>
<evidence type="ECO:0000313" key="6">
    <source>
        <dbReference type="Proteomes" id="UP000694568"/>
    </source>
</evidence>
<evidence type="ECO:0000256" key="1">
    <source>
        <dbReference type="ARBA" id="ARBA00004370"/>
    </source>
</evidence>